<accession>A0A8J7DZ48</accession>
<dbReference type="SUPFAM" id="SSF51126">
    <property type="entry name" value="Pectin lyase-like"/>
    <property type="match status" value="1"/>
</dbReference>
<dbReference type="Pfam" id="PF12770">
    <property type="entry name" value="CHAT"/>
    <property type="match status" value="1"/>
</dbReference>
<evidence type="ECO:0000313" key="4">
    <source>
        <dbReference type="Proteomes" id="UP000654482"/>
    </source>
</evidence>
<dbReference type="Gene3D" id="2.160.20.10">
    <property type="entry name" value="Single-stranded right-handed beta-helix, Pectin lyase-like"/>
    <property type="match status" value="1"/>
</dbReference>
<proteinExistence type="predicted"/>
<feature type="compositionally biased region" description="Low complexity" evidence="1">
    <location>
        <begin position="960"/>
        <end position="981"/>
    </location>
</feature>
<keyword evidence="4" id="KW-1185">Reference proteome</keyword>
<dbReference type="Pfam" id="PF05860">
    <property type="entry name" value="TPS"/>
    <property type="match status" value="1"/>
</dbReference>
<sequence length="1410" mass="146069">MQYLSIRFQRALLFCFFSLLGGNVAVLPLRAEPITPATDGTGTIVIPNGNQLDITGGTLSRDGANLFHSFQQFGLNSNQIANFLSNPNIVNILGRVVGGDPSIINGLIQISNGNSNLYLMNPAGIIFGSGTTLNVPGDFFATTATGIGFGNGNWFNAFGDNDYQSLIGTPSQFAFDFAQPGAIINAGNLSVDSGKNLTLLGGTIINTGSLSTTSGNILITAVKGSSLVRISQPGSLLSLEIEPPRDNNGNLTPFNALDLPALLTNSAPTVDTGLSVNPDNTVQLNSSNATIPTDTGTAIISGNLDSSGDIGGSIDVFGDRVGLLSANLNVSGTNGGGNARIGGDFQGAGNVPNAARTFVSSDSIINADAILNGDGGRVIFWSNEVTGFYGDVSAKGGTNLGNGGFVEISGKDNLVFSGSVNVSAANGLLGTVLFDPRDINIVAGAGADDNQLNLNVPNPGDPIGQILTGDGGTLADFQIGSATLGGIAGNILLQASRDINLNTDLTLNPPGSLGTTIAFTAGRDFNGAGQDITAPGRNIIITAGNNLTIGNIDTSLNVAGGVGIGGIINLTAATGDIVTGNLNSFVTPNGDLGSAIGGGVNLTATAGSIVTGAIDSSATANSGGIGVVTATAGTVAINGRNSVDIGDIATVGNANSVATGIGATATSGQVIVNSDSALNVGAIETSATVATNGGTETATGGSVRLVAGANPGSPLSFVAIVAAAAAANTATGGNVEINFDSSNPDNVGNGLVRGTGLGTTINTVGNTASGSVTIRHDGGFNNIPFVVGDPNVAVDPNSNGTAGAIDAGNAPLTGTFDVLANGGSVNPQPNITITSVNTPPSIVPFPNPVATIQQNQTFNLTFAQIAARVSDVNLDDFINNSIVIDNITATGTLTLVRGGNSIVLAPDSTQKLQPGDVLVYTPLGNFVGSLNIFRVNADDVVSDAIPRLVNINISQRSSTPNDPDNPGNPDNPDNPLNTCPPFCGNSYEPPSSIETLTPNPINYLEERFTREFVKYTGIAEVNLRTLDEIKEILRTIEDNTGEKPAILYVAFIPKDFTPGETPAVQESDELELILVTSEGVPFRRQMRGVTRKQVLEVAKQFRRRVTNVARPTGYLEPSKQLYEWIMAPVEEEMQLREITNISFIMDGGLRGLPVAALHDGNEFIIERYSVGLMPSLSLTDTRYRDIKELSVLAMGAGKFEELPALPAVPLELDLIVNQLWEGEFLLNDDFTIDGLIAARDRVPYGIIHLATHAEFKPGKPRNSYIQFWGNSKLELSRVRQLGLANPPVELLVLSACRTALGDLEAELGFAGLAVQAGVKSGLGSLWYVSDEGTLSLMTGFYEQLQTASIKAEAVRQAQLAMMRGEIRLEGGQLITSEGSFPLSATLAEAGDKTLQHPYYWSAFTIIGNPW</sequence>
<organism evidence="3 4">
    <name type="scientific">Lusitaniella coriacea LEGE 07157</name>
    <dbReference type="NCBI Taxonomy" id="945747"/>
    <lineage>
        <taxon>Bacteria</taxon>
        <taxon>Bacillati</taxon>
        <taxon>Cyanobacteriota</taxon>
        <taxon>Cyanophyceae</taxon>
        <taxon>Spirulinales</taxon>
        <taxon>Lusitaniellaceae</taxon>
        <taxon>Lusitaniella</taxon>
    </lineage>
</organism>
<feature type="domain" description="Filamentous haemagglutinin FhaB/tRNA nuclease CdiA-like TPS" evidence="2">
    <location>
        <begin position="36"/>
        <end position="150"/>
    </location>
</feature>
<evidence type="ECO:0000259" key="2">
    <source>
        <dbReference type="SMART" id="SM00912"/>
    </source>
</evidence>
<dbReference type="InterPro" id="IPR011050">
    <property type="entry name" value="Pectin_lyase_fold/virulence"/>
</dbReference>
<dbReference type="NCBIfam" id="TIGR01901">
    <property type="entry name" value="adhes_NPXG"/>
    <property type="match status" value="1"/>
</dbReference>
<dbReference type="InterPro" id="IPR008638">
    <property type="entry name" value="FhaB/CdiA-like_TPS"/>
</dbReference>
<dbReference type="SMART" id="SM00912">
    <property type="entry name" value="Haemagg_act"/>
    <property type="match status" value="1"/>
</dbReference>
<gene>
    <name evidence="3" type="ORF">IQ249_18490</name>
</gene>
<dbReference type="InterPro" id="IPR024983">
    <property type="entry name" value="CHAT_dom"/>
</dbReference>
<dbReference type="EMBL" id="JADEWZ010000033">
    <property type="protein sequence ID" value="MBE9117890.1"/>
    <property type="molecule type" value="Genomic_DNA"/>
</dbReference>
<reference evidence="3" key="1">
    <citation type="submission" date="2020-10" db="EMBL/GenBank/DDBJ databases">
        <authorList>
            <person name="Castelo-Branco R."/>
            <person name="Eusebio N."/>
            <person name="Adriana R."/>
            <person name="Vieira A."/>
            <person name="Brugerolle De Fraissinette N."/>
            <person name="Rezende De Castro R."/>
            <person name="Schneider M.P."/>
            <person name="Vasconcelos V."/>
            <person name="Leao P.N."/>
        </authorList>
    </citation>
    <scope>NUCLEOTIDE SEQUENCE</scope>
    <source>
        <strain evidence="3">LEGE 07157</strain>
    </source>
</reference>
<name>A0A8J7DZ48_9CYAN</name>
<dbReference type="InterPro" id="IPR012334">
    <property type="entry name" value="Pectin_lyas_fold"/>
</dbReference>
<comment type="caution">
    <text evidence="3">The sequence shown here is derived from an EMBL/GenBank/DDBJ whole genome shotgun (WGS) entry which is preliminary data.</text>
</comment>
<dbReference type="Proteomes" id="UP000654482">
    <property type="component" value="Unassembled WGS sequence"/>
</dbReference>
<evidence type="ECO:0000256" key="1">
    <source>
        <dbReference type="SAM" id="MobiDB-lite"/>
    </source>
</evidence>
<evidence type="ECO:0000313" key="3">
    <source>
        <dbReference type="EMBL" id="MBE9117890.1"/>
    </source>
</evidence>
<dbReference type="RefSeq" id="WP_194030979.1">
    <property type="nucleotide sequence ID" value="NZ_JADEWZ010000033.1"/>
</dbReference>
<protein>
    <submittedName>
        <fullName evidence="3">CHAT domain-containing protein</fullName>
    </submittedName>
</protein>
<feature type="region of interest" description="Disordered" evidence="1">
    <location>
        <begin position="953"/>
        <end position="984"/>
    </location>
</feature>